<organism evidence="10 11">
    <name type="scientific">Eisenbergiella tayi</name>
    <dbReference type="NCBI Taxonomy" id="1432052"/>
    <lineage>
        <taxon>Bacteria</taxon>
        <taxon>Bacillati</taxon>
        <taxon>Bacillota</taxon>
        <taxon>Clostridia</taxon>
        <taxon>Lachnospirales</taxon>
        <taxon>Lachnospiraceae</taxon>
        <taxon>Eisenbergiella</taxon>
    </lineage>
</organism>
<dbReference type="SMART" id="SM00382">
    <property type="entry name" value="AAA"/>
    <property type="match status" value="1"/>
</dbReference>
<dbReference type="Proteomes" id="UP000094067">
    <property type="component" value="Unassembled WGS sequence"/>
</dbReference>
<comment type="caution">
    <text evidence="10">The sequence shown here is derived from an EMBL/GenBank/DDBJ whole genome shotgun (WGS) entry which is preliminary data.</text>
</comment>
<dbReference type="SMART" id="SM00930">
    <property type="entry name" value="NIL"/>
    <property type="match status" value="1"/>
</dbReference>
<keyword evidence="8" id="KW-0472">Membrane</keyword>
<evidence type="ECO:0000256" key="1">
    <source>
        <dbReference type="ARBA" id="ARBA00005417"/>
    </source>
</evidence>
<dbReference type="AlphaFoldDB" id="A0A1E3AJJ4"/>
<dbReference type="EMBL" id="MCGH01000001">
    <property type="protein sequence ID" value="ODM08918.1"/>
    <property type="molecule type" value="Genomic_DNA"/>
</dbReference>
<dbReference type="InterPro" id="IPR003593">
    <property type="entry name" value="AAA+_ATPase"/>
</dbReference>
<keyword evidence="5 10" id="KW-0067">ATP-binding</keyword>
<dbReference type="Gene3D" id="3.40.50.300">
    <property type="entry name" value="P-loop containing nucleotide triphosphate hydrolases"/>
    <property type="match status" value="1"/>
</dbReference>
<dbReference type="InterPro" id="IPR045865">
    <property type="entry name" value="ACT-like_dom_sf"/>
</dbReference>
<dbReference type="InterPro" id="IPR027417">
    <property type="entry name" value="P-loop_NTPase"/>
</dbReference>
<dbReference type="RefSeq" id="WP_069151143.1">
    <property type="nucleotide sequence ID" value="NZ_MCGH01000001.1"/>
</dbReference>
<dbReference type="GO" id="GO:0016887">
    <property type="term" value="F:ATP hydrolysis activity"/>
    <property type="evidence" value="ECO:0007669"/>
    <property type="project" value="InterPro"/>
</dbReference>
<dbReference type="GO" id="GO:0005524">
    <property type="term" value="F:ATP binding"/>
    <property type="evidence" value="ECO:0007669"/>
    <property type="project" value="UniProtKB-KW"/>
</dbReference>
<feature type="domain" description="ABC transporter" evidence="9">
    <location>
        <begin position="2"/>
        <end position="241"/>
    </location>
</feature>
<evidence type="ECO:0000256" key="3">
    <source>
        <dbReference type="ARBA" id="ARBA00022475"/>
    </source>
</evidence>
<keyword evidence="10" id="KW-0378">Hydrolase</keyword>
<keyword evidence="3" id="KW-1003">Cell membrane</keyword>
<protein>
    <submittedName>
        <fullName evidence="10">Methionine import ATP-binding protein MetN</fullName>
        <ecNumber evidence="10">3.6.3.-</ecNumber>
    </submittedName>
</protein>
<evidence type="ECO:0000256" key="6">
    <source>
        <dbReference type="ARBA" id="ARBA00022967"/>
    </source>
</evidence>
<dbReference type="PANTHER" id="PTHR43166:SF30">
    <property type="entry name" value="METHIONINE IMPORT ATP-BINDING PROTEIN METN"/>
    <property type="match status" value="1"/>
</dbReference>
<name>A0A1E3AJJ4_9FIRM</name>
<evidence type="ECO:0000256" key="8">
    <source>
        <dbReference type="ARBA" id="ARBA00023136"/>
    </source>
</evidence>
<keyword evidence="4" id="KW-0547">Nucleotide-binding</keyword>
<dbReference type="InterPro" id="IPR017871">
    <property type="entry name" value="ABC_transporter-like_CS"/>
</dbReference>
<dbReference type="InterPro" id="IPR041701">
    <property type="entry name" value="MetN_ABC"/>
</dbReference>
<dbReference type="EC" id="3.6.3.-" evidence="10"/>
<evidence type="ECO:0000313" key="10">
    <source>
        <dbReference type="EMBL" id="ODM08918.1"/>
    </source>
</evidence>
<evidence type="ECO:0000259" key="9">
    <source>
        <dbReference type="PROSITE" id="PS50893"/>
    </source>
</evidence>
<dbReference type="SUPFAM" id="SSF52540">
    <property type="entry name" value="P-loop containing nucleoside triphosphate hydrolases"/>
    <property type="match status" value="1"/>
</dbReference>
<dbReference type="InterPro" id="IPR003439">
    <property type="entry name" value="ABC_transporter-like_ATP-bd"/>
</dbReference>
<dbReference type="Pfam" id="PF09383">
    <property type="entry name" value="NIL"/>
    <property type="match status" value="1"/>
</dbReference>
<evidence type="ECO:0000256" key="7">
    <source>
        <dbReference type="ARBA" id="ARBA00022970"/>
    </source>
</evidence>
<dbReference type="Pfam" id="PF00005">
    <property type="entry name" value="ABC_tran"/>
    <property type="match status" value="1"/>
</dbReference>
<proteinExistence type="inferred from homology"/>
<comment type="similarity">
    <text evidence="1">Belongs to the ABC transporter superfamily.</text>
</comment>
<dbReference type="Gene3D" id="3.30.70.260">
    <property type="match status" value="1"/>
</dbReference>
<reference evidence="10 11" key="1">
    <citation type="submission" date="2016-07" db="EMBL/GenBank/DDBJ databases">
        <title>Characterization of isolates of Eisenbergiella tayi derived from blood cultures, using whole genome sequencing.</title>
        <authorList>
            <person name="Burdz T."/>
            <person name="Wiebe D."/>
            <person name="Huynh C."/>
            <person name="Bernard K."/>
        </authorList>
    </citation>
    <scope>NUCLEOTIDE SEQUENCE [LARGE SCALE GENOMIC DNA]</scope>
    <source>
        <strain evidence="10 11">NML 110608</strain>
    </source>
</reference>
<keyword evidence="6" id="KW-1278">Translocase</keyword>
<dbReference type="PROSITE" id="PS50893">
    <property type="entry name" value="ABC_TRANSPORTER_2"/>
    <property type="match status" value="1"/>
</dbReference>
<keyword evidence="2" id="KW-0813">Transport</keyword>
<dbReference type="PATRIC" id="fig|1432052.4.peg.612"/>
<keyword evidence="7" id="KW-0029">Amino-acid transport</keyword>
<dbReference type="SUPFAM" id="SSF55021">
    <property type="entry name" value="ACT-like"/>
    <property type="match status" value="1"/>
</dbReference>
<dbReference type="InterPro" id="IPR018449">
    <property type="entry name" value="NIL_domain"/>
</dbReference>
<dbReference type="FunFam" id="3.40.50.300:FF:000056">
    <property type="entry name" value="Cell division ATP-binding protein FtsE"/>
    <property type="match status" value="1"/>
</dbReference>
<evidence type="ECO:0000313" key="11">
    <source>
        <dbReference type="Proteomes" id="UP000094067"/>
    </source>
</evidence>
<dbReference type="PANTHER" id="PTHR43166">
    <property type="entry name" value="AMINO ACID IMPORT ATP-BINDING PROTEIN"/>
    <property type="match status" value="1"/>
</dbReference>
<evidence type="ECO:0000256" key="2">
    <source>
        <dbReference type="ARBA" id="ARBA00022448"/>
    </source>
</evidence>
<dbReference type="CDD" id="cd03258">
    <property type="entry name" value="ABC_MetN_methionine_transporter"/>
    <property type="match status" value="1"/>
</dbReference>
<evidence type="ECO:0000256" key="5">
    <source>
        <dbReference type="ARBA" id="ARBA00022840"/>
    </source>
</evidence>
<evidence type="ECO:0000256" key="4">
    <source>
        <dbReference type="ARBA" id="ARBA00022741"/>
    </source>
</evidence>
<dbReference type="PROSITE" id="PS00211">
    <property type="entry name" value="ABC_TRANSPORTER_1"/>
    <property type="match status" value="1"/>
</dbReference>
<sequence>MIRFENVSKTFRGNGKQVEAVKEVSLHIKKGEIFGIIGYSGAGKSTLVRCINLLERPDQGRIWIGDTEITALKGKSLRKQRRKIGMIFQQFHLFASRNVYENVAYPLKHQGLTGQEIKKRVEELLNLVGLEDKASAYPSQLSGGQKQRAAIARALANEPDILLCDEATSALDPKTTTAILRLLQEVNRKLGVTIVVITHEMQVVKEICGRVAVMEGGSVVEEGEVFDIFSNPHEKITGDFVNNASNLSRIYTYLEEKAEIIRLNKGECILRLHYLHKNTSEALVSQISRDFSLNVNIIFGNIELIGENPIGGLVAIVSGSGENIRRAVDFLREKKVGVEVLADARVS</sequence>
<accession>A0A1E3AJJ4</accession>
<dbReference type="GO" id="GO:0006865">
    <property type="term" value="P:amino acid transport"/>
    <property type="evidence" value="ECO:0007669"/>
    <property type="project" value="UniProtKB-KW"/>
</dbReference>
<dbReference type="GO" id="GO:0005886">
    <property type="term" value="C:plasma membrane"/>
    <property type="evidence" value="ECO:0007669"/>
    <property type="project" value="UniProtKB-ARBA"/>
</dbReference>
<gene>
    <name evidence="10" type="primary">metN_1</name>
    <name evidence="10" type="ORF">BEI61_00547</name>
</gene>
<dbReference type="InterPro" id="IPR050086">
    <property type="entry name" value="MetN_ABC_transporter-like"/>
</dbReference>